<dbReference type="Proteomes" id="UP000233100">
    <property type="component" value="Chromosome 20"/>
</dbReference>
<accession>A0A7N9CTK0</accession>
<sequence>MRSGVPDQLGQYGETLSLLKIQKLAGCGGGCLQSQLLGRLRQENHLNPGGGGCIELRSCPCTPAWDTARLHLKTKNKQTKKQKPNDNNNNNNKKPLWPGAVAHACNSNLLGGR</sequence>
<feature type="region of interest" description="Disordered" evidence="1">
    <location>
        <begin position="72"/>
        <end position="99"/>
    </location>
</feature>
<organism evidence="2 3">
    <name type="scientific">Macaca fascicularis</name>
    <name type="common">Crab-eating macaque</name>
    <name type="synonym">Cynomolgus monkey</name>
    <dbReference type="NCBI Taxonomy" id="9541"/>
    <lineage>
        <taxon>Eukaryota</taxon>
        <taxon>Metazoa</taxon>
        <taxon>Chordata</taxon>
        <taxon>Craniata</taxon>
        <taxon>Vertebrata</taxon>
        <taxon>Euteleostomi</taxon>
        <taxon>Mammalia</taxon>
        <taxon>Eutheria</taxon>
        <taxon>Euarchontoglires</taxon>
        <taxon>Primates</taxon>
        <taxon>Haplorrhini</taxon>
        <taxon>Catarrhini</taxon>
        <taxon>Cercopithecidae</taxon>
        <taxon>Cercopithecinae</taxon>
        <taxon>Macaca</taxon>
    </lineage>
</organism>
<evidence type="ECO:0000313" key="2">
    <source>
        <dbReference type="Ensembl" id="ENSMFAP00000053896.1"/>
    </source>
</evidence>
<proteinExistence type="predicted"/>
<dbReference type="Ensembl" id="ENSMFAT00000083429.1">
    <property type="protein sequence ID" value="ENSMFAP00000053896.1"/>
    <property type="gene ID" value="ENSMFAG00000057739.1"/>
</dbReference>
<reference evidence="2 3" key="1">
    <citation type="submission" date="2013-03" db="EMBL/GenBank/DDBJ databases">
        <authorList>
            <person name="Warren W."/>
            <person name="Wilson R.K."/>
        </authorList>
    </citation>
    <scope>NUCLEOTIDE SEQUENCE</scope>
</reference>
<feature type="compositionally biased region" description="Basic residues" evidence="1">
    <location>
        <begin position="72"/>
        <end position="82"/>
    </location>
</feature>
<protein>
    <submittedName>
        <fullName evidence="2">Uncharacterized protein</fullName>
    </submittedName>
</protein>
<dbReference type="AlphaFoldDB" id="A0A7N9CTK0"/>
<name>A0A7N9CTK0_MACFA</name>
<dbReference type="GeneTree" id="ENSGT00940000163244"/>
<keyword evidence="3" id="KW-1185">Reference proteome</keyword>
<reference evidence="2" key="2">
    <citation type="submission" date="2025-08" db="UniProtKB">
        <authorList>
            <consortium name="Ensembl"/>
        </authorList>
    </citation>
    <scope>IDENTIFICATION</scope>
</reference>
<feature type="compositionally biased region" description="Low complexity" evidence="1">
    <location>
        <begin position="85"/>
        <end position="95"/>
    </location>
</feature>
<reference evidence="2" key="3">
    <citation type="submission" date="2025-09" db="UniProtKB">
        <authorList>
            <consortium name="Ensembl"/>
        </authorList>
    </citation>
    <scope>IDENTIFICATION</scope>
</reference>
<evidence type="ECO:0000256" key="1">
    <source>
        <dbReference type="SAM" id="MobiDB-lite"/>
    </source>
</evidence>
<evidence type="ECO:0000313" key="3">
    <source>
        <dbReference type="Proteomes" id="UP000233100"/>
    </source>
</evidence>